<proteinExistence type="predicted"/>
<dbReference type="PROSITE" id="PS50006">
    <property type="entry name" value="FHA_DOMAIN"/>
    <property type="match status" value="1"/>
</dbReference>
<feature type="domain" description="FHA" evidence="1">
    <location>
        <begin position="452"/>
        <end position="507"/>
    </location>
</feature>
<dbReference type="Gene3D" id="2.60.200.20">
    <property type="match status" value="1"/>
</dbReference>
<evidence type="ECO:0000313" key="2">
    <source>
        <dbReference type="EMBL" id="QIZ70908.1"/>
    </source>
</evidence>
<dbReference type="CDD" id="cd00060">
    <property type="entry name" value="FHA"/>
    <property type="match status" value="1"/>
</dbReference>
<evidence type="ECO:0000259" key="1">
    <source>
        <dbReference type="PROSITE" id="PS50006"/>
    </source>
</evidence>
<name>A0A6H1TWC6_9CYAN</name>
<dbReference type="Pfam" id="PF00498">
    <property type="entry name" value="FHA"/>
    <property type="match status" value="1"/>
</dbReference>
<dbReference type="InterPro" id="IPR024983">
    <property type="entry name" value="CHAT_dom"/>
</dbReference>
<dbReference type="KEGG" id="oxy:HCG48_10175"/>
<dbReference type="SUPFAM" id="SSF49879">
    <property type="entry name" value="SMAD/FHA domain"/>
    <property type="match status" value="1"/>
</dbReference>
<dbReference type="AlphaFoldDB" id="A0A6H1TWC6"/>
<dbReference type="Pfam" id="PF12770">
    <property type="entry name" value="CHAT"/>
    <property type="match status" value="1"/>
</dbReference>
<protein>
    <submittedName>
        <fullName evidence="2">CHAT domain-containing protein</fullName>
    </submittedName>
</protein>
<evidence type="ECO:0000313" key="3">
    <source>
        <dbReference type="Proteomes" id="UP000500857"/>
    </source>
</evidence>
<sequence length="545" mass="60348">MSWSEIPCLSIAIAPLKTPGTADRFAIWVFKAPSPSGYVHHDRSWPETLSQTWYGWQQMFSVQPAPLPGGVKINPHLNSLDRLLPGSDSSPASYSARLMQHLGLNLWQWLFSSSIDRSFAQSLGIALGQDRPLRIQLDIRDPDLMVLPWEIMQPRAGKPAISLDRQLRFSRTTSDVDPLAKHPNRQSLKVLLVLGAQTQSQQGSGGNSTLDLDTEAATLSEVLQNRSARSGDREPLLPVPCHVTPLIQPSVGETVEQLETGEYNIFFYAGHGVPGPTGGQLRLNADTVLTGTELAQILVRSGVTLAVFNACWGAWPDRHNQQATPRSSLAEVLIHHGVPAVLAMRDSIADAEALSFIRAFAQALAERNPIDRAVAIARQQLLTLYKFNQPAWTLPVLYLHPEFDGELIAGIDSLITELPENTPSAMGLPLATALLRSPDKTGKVWPIRNGMLSVGRRSENDLVIPERWVSQRHAEIFYRNSSATDGRPCYFLRDFSRYGTLVHNARGWQKIHHQELRLESGDRLKFGSSQGETLEFVVEALSLEK</sequence>
<dbReference type="InterPro" id="IPR000253">
    <property type="entry name" value="FHA_dom"/>
</dbReference>
<gene>
    <name evidence="2" type="ORF">HCG48_10175</name>
</gene>
<keyword evidence="3" id="KW-1185">Reference proteome</keyword>
<dbReference type="InterPro" id="IPR008984">
    <property type="entry name" value="SMAD_FHA_dom_sf"/>
</dbReference>
<dbReference type="Proteomes" id="UP000500857">
    <property type="component" value="Chromosome"/>
</dbReference>
<dbReference type="RefSeq" id="WP_168569063.1">
    <property type="nucleotide sequence ID" value="NZ_CP051167.1"/>
</dbReference>
<dbReference type="SMART" id="SM00240">
    <property type="entry name" value="FHA"/>
    <property type="match status" value="1"/>
</dbReference>
<organism evidence="2 3">
    <name type="scientific">Oxynema aestuarii AP17</name>
    <dbReference type="NCBI Taxonomy" id="2064643"/>
    <lineage>
        <taxon>Bacteria</taxon>
        <taxon>Bacillati</taxon>
        <taxon>Cyanobacteriota</taxon>
        <taxon>Cyanophyceae</taxon>
        <taxon>Oscillatoriophycideae</taxon>
        <taxon>Oscillatoriales</taxon>
        <taxon>Oscillatoriaceae</taxon>
        <taxon>Oxynema</taxon>
        <taxon>Oxynema aestuarii</taxon>
    </lineage>
</organism>
<reference evidence="2 3" key="1">
    <citation type="submission" date="2020-04" db="EMBL/GenBank/DDBJ databases">
        <authorList>
            <person name="Basu S."/>
            <person name="Maruthanayagam V."/>
            <person name="Chakraborty S."/>
            <person name="Pramanik A."/>
            <person name="Mukherjee J."/>
            <person name="Brink B."/>
        </authorList>
    </citation>
    <scope>NUCLEOTIDE SEQUENCE [LARGE SCALE GENOMIC DNA]</scope>
    <source>
        <strain evidence="2 3">AP17</strain>
    </source>
</reference>
<accession>A0A6H1TWC6</accession>
<dbReference type="EMBL" id="CP051167">
    <property type="protein sequence ID" value="QIZ70908.1"/>
    <property type="molecule type" value="Genomic_DNA"/>
</dbReference>